<keyword evidence="2" id="KW-1185">Reference proteome</keyword>
<gene>
    <name evidence="1" type="ORF">AB0I48_13715</name>
</gene>
<dbReference type="InterPro" id="IPR025329">
    <property type="entry name" value="DUF4235"/>
</dbReference>
<evidence type="ECO:0000313" key="1">
    <source>
        <dbReference type="EMBL" id="MEV0708617.1"/>
    </source>
</evidence>
<dbReference type="Pfam" id="PF14019">
    <property type="entry name" value="DUF4235"/>
    <property type="match status" value="1"/>
</dbReference>
<sequence length="85" mass="8791">MKTLYKPLGMIVGVLGGVIANAAFSRVWRSATGADHAPTATAKDYGWREVLIAAAVQGAIFGLVKAAVDRAGAAGYQSLTGTWPE</sequence>
<protein>
    <submittedName>
        <fullName evidence="1">DUF4235 domain-containing protein</fullName>
    </submittedName>
</protein>
<evidence type="ECO:0000313" key="2">
    <source>
        <dbReference type="Proteomes" id="UP001551695"/>
    </source>
</evidence>
<name>A0ABV3FT79_9NOCA</name>
<dbReference type="RefSeq" id="WP_109530250.1">
    <property type="nucleotide sequence ID" value="NZ_JBEXKW010000019.1"/>
</dbReference>
<dbReference type="EMBL" id="JBFAKC010000005">
    <property type="protein sequence ID" value="MEV0708617.1"/>
    <property type="molecule type" value="Genomic_DNA"/>
</dbReference>
<comment type="caution">
    <text evidence="1">The sequence shown here is derived from an EMBL/GenBank/DDBJ whole genome shotgun (WGS) entry which is preliminary data.</text>
</comment>
<organism evidence="1 2">
    <name type="scientific">Nocardia aurea</name>
    <dbReference type="NCBI Taxonomy" id="2144174"/>
    <lineage>
        <taxon>Bacteria</taxon>
        <taxon>Bacillati</taxon>
        <taxon>Actinomycetota</taxon>
        <taxon>Actinomycetes</taxon>
        <taxon>Mycobacteriales</taxon>
        <taxon>Nocardiaceae</taxon>
        <taxon>Nocardia</taxon>
    </lineage>
</organism>
<proteinExistence type="predicted"/>
<reference evidence="1 2" key="1">
    <citation type="submission" date="2024-06" db="EMBL/GenBank/DDBJ databases">
        <title>The Natural Products Discovery Center: Release of the First 8490 Sequenced Strains for Exploring Actinobacteria Biosynthetic Diversity.</title>
        <authorList>
            <person name="Kalkreuter E."/>
            <person name="Kautsar S.A."/>
            <person name="Yang D."/>
            <person name="Bader C.D."/>
            <person name="Teijaro C.N."/>
            <person name="Fluegel L."/>
            <person name="Davis C.M."/>
            <person name="Simpson J.R."/>
            <person name="Lauterbach L."/>
            <person name="Steele A.D."/>
            <person name="Gui C."/>
            <person name="Meng S."/>
            <person name="Li G."/>
            <person name="Viehrig K."/>
            <person name="Ye F."/>
            <person name="Su P."/>
            <person name="Kiefer A.F."/>
            <person name="Nichols A."/>
            <person name="Cepeda A.J."/>
            <person name="Yan W."/>
            <person name="Fan B."/>
            <person name="Jiang Y."/>
            <person name="Adhikari A."/>
            <person name="Zheng C.-J."/>
            <person name="Schuster L."/>
            <person name="Cowan T.M."/>
            <person name="Smanski M.J."/>
            <person name="Chevrette M.G."/>
            <person name="De Carvalho L.P.S."/>
            <person name="Shen B."/>
        </authorList>
    </citation>
    <scope>NUCLEOTIDE SEQUENCE [LARGE SCALE GENOMIC DNA]</scope>
    <source>
        <strain evidence="1 2">NPDC050403</strain>
    </source>
</reference>
<accession>A0ABV3FT79</accession>
<dbReference type="Proteomes" id="UP001551695">
    <property type="component" value="Unassembled WGS sequence"/>
</dbReference>